<dbReference type="Proteomes" id="UP000295765">
    <property type="component" value="Unassembled WGS sequence"/>
</dbReference>
<feature type="coiled-coil region" evidence="7">
    <location>
        <begin position="472"/>
        <end position="501"/>
    </location>
</feature>
<feature type="transmembrane region" description="Helical" evidence="8">
    <location>
        <begin position="69"/>
        <end position="89"/>
    </location>
</feature>
<keyword evidence="4 8" id="KW-1133">Transmembrane helix</keyword>
<keyword evidence="7" id="KW-0175">Coiled coil</keyword>
<proteinExistence type="inferred from homology"/>
<keyword evidence="6" id="KW-0653">Protein transport</keyword>
<evidence type="ECO:0000313" key="11">
    <source>
        <dbReference type="Proteomes" id="UP000295765"/>
    </source>
</evidence>
<keyword evidence="11" id="KW-1185">Reference proteome</keyword>
<reference evidence="10 11" key="1">
    <citation type="submission" date="2019-03" db="EMBL/GenBank/DDBJ databases">
        <title>Genomic Encyclopedia of Type Strains, Phase IV (KMG-IV): sequencing the most valuable type-strain genomes for metagenomic binning, comparative biology and taxonomic classification.</title>
        <authorList>
            <person name="Goeker M."/>
        </authorList>
    </citation>
    <scope>NUCLEOTIDE SEQUENCE [LARGE SCALE GENOMIC DNA]</scope>
    <source>
        <strain evidence="10 11">DSM 25287</strain>
    </source>
</reference>
<evidence type="ECO:0000256" key="6">
    <source>
        <dbReference type="RuleBase" id="RU004057"/>
    </source>
</evidence>
<dbReference type="AlphaFoldDB" id="A0A4V2SD80"/>
<feature type="transmembrane region" description="Helical" evidence="8">
    <location>
        <begin position="109"/>
        <end position="129"/>
    </location>
</feature>
<evidence type="ECO:0000256" key="7">
    <source>
        <dbReference type="SAM" id="Coils"/>
    </source>
</evidence>
<organism evidence="10 11">
    <name type="scientific">Plasticicumulans lactativorans</name>
    <dbReference type="NCBI Taxonomy" id="1133106"/>
    <lineage>
        <taxon>Bacteria</taxon>
        <taxon>Pseudomonadati</taxon>
        <taxon>Pseudomonadota</taxon>
        <taxon>Gammaproteobacteria</taxon>
        <taxon>Candidatus Competibacteraceae</taxon>
        <taxon>Plasticicumulans</taxon>
    </lineage>
</organism>
<dbReference type="GO" id="GO:0015031">
    <property type="term" value="P:protein transport"/>
    <property type="evidence" value="ECO:0007669"/>
    <property type="project" value="UniProtKB-KW"/>
</dbReference>
<accession>A0A4V2SD80</accession>
<dbReference type="EMBL" id="SLWY01000005">
    <property type="protein sequence ID" value="TCO82350.1"/>
    <property type="molecule type" value="Genomic_DNA"/>
</dbReference>
<evidence type="ECO:0000256" key="5">
    <source>
        <dbReference type="ARBA" id="ARBA00023136"/>
    </source>
</evidence>
<evidence type="ECO:0000256" key="8">
    <source>
        <dbReference type="SAM" id="Phobius"/>
    </source>
</evidence>
<dbReference type="Pfam" id="PF01618">
    <property type="entry name" value="MotA_ExbB"/>
    <property type="match status" value="1"/>
</dbReference>
<dbReference type="InterPro" id="IPR002898">
    <property type="entry name" value="MotA_ExbB_proton_chnl"/>
</dbReference>
<keyword evidence="3 8" id="KW-0812">Transmembrane</keyword>
<comment type="subcellular location">
    <subcellularLocation>
        <location evidence="1">Cell membrane</location>
        <topology evidence="1">Multi-pass membrane protein</topology>
    </subcellularLocation>
    <subcellularLocation>
        <location evidence="6">Membrane</location>
        <topology evidence="6">Multi-pass membrane protein</topology>
    </subcellularLocation>
</comment>
<evidence type="ECO:0000313" key="10">
    <source>
        <dbReference type="EMBL" id="TCO82350.1"/>
    </source>
</evidence>
<dbReference type="SUPFAM" id="SSF58113">
    <property type="entry name" value="Apolipoprotein A-I"/>
    <property type="match status" value="1"/>
</dbReference>
<gene>
    <name evidence="10" type="ORF">EV699_105140</name>
</gene>
<sequence>MQAVFAHWGKLGHAWTEYSETLHPQYDVMEGERRLVKLRATVPAGAFFSPSVLVDTPLRTEFFKHLPGILTGIGIIGTFFGLLAGLQNFQVGTDSTQLQTSLAELMHGVREAFIASAGAIGAAMVVTFLEKLLLNRCYARAEALAQTIDSSYEAGAGEEYLSRLVNSAEESAAQTRLLKDALVNDLKELLGSFSHTISTSIAEGLRAHGDRLIHPETGLSGSISGAIAEGLREPMAQITRVAETVGGHQGDAINDLMSALIGKIESTFGGQMSGLNDLMASNASAMQSMQTRFGELVERLASAGTDTTAAVENHLRTLMDDVDRRQRETNAAMIELLGQVKASVAESQRDSAAKLAESVAAIGASVDALLRDLATQREAMGEAGRQSLDELKTGLGALVEQLRASSHEAGELYRQELQRLFAEAERRQQQLGEQVLTLVQHMQVDQAERQTRTGEALQDNLAAVQAGLGKALGAIQQQLAEAETRARSSDQERAAAELERRWQLEQQTAELLRALAARTEQLGAAVDQSVGALRATVDRLAQITVTGSESLERGAGSVRAAAEDMGSAGQHIAQVLDRGAELHGHVAGAASDLTTATNGLREIVAGYTRQREQIDILVGTLRQLVADAEARTGVSRNLVADMQRMVEQARTLQDDSRRFVEGIGGVLETGFNRFSDAVTDNLNAVTDDLHHVFGEITSGLSTAVSMISSQIQDLEAALDQLVRAAASRR</sequence>
<evidence type="ECO:0000256" key="3">
    <source>
        <dbReference type="ARBA" id="ARBA00022692"/>
    </source>
</evidence>
<protein>
    <submittedName>
        <fullName evidence="10">MotA/TolQ/ExbB proton channel family protein</fullName>
    </submittedName>
</protein>
<keyword evidence="5 8" id="KW-0472">Membrane</keyword>
<keyword evidence="2" id="KW-1003">Cell membrane</keyword>
<name>A0A4V2SD80_9GAMM</name>
<keyword evidence="6" id="KW-0813">Transport</keyword>
<dbReference type="NCBIfam" id="NF033916">
    <property type="entry name" value="antiphage_ZorA_3"/>
    <property type="match status" value="1"/>
</dbReference>
<comment type="caution">
    <text evidence="10">The sequence shown here is derived from an EMBL/GenBank/DDBJ whole genome shotgun (WGS) entry which is preliminary data.</text>
</comment>
<evidence type="ECO:0000256" key="4">
    <source>
        <dbReference type="ARBA" id="ARBA00022989"/>
    </source>
</evidence>
<comment type="similarity">
    <text evidence="6">Belongs to the exbB/tolQ family.</text>
</comment>
<dbReference type="GO" id="GO:0005886">
    <property type="term" value="C:plasma membrane"/>
    <property type="evidence" value="ECO:0007669"/>
    <property type="project" value="UniProtKB-SubCell"/>
</dbReference>
<feature type="domain" description="MotA/TolQ/ExbB proton channel" evidence="9">
    <location>
        <begin position="61"/>
        <end position="139"/>
    </location>
</feature>
<evidence type="ECO:0000256" key="2">
    <source>
        <dbReference type="ARBA" id="ARBA00022475"/>
    </source>
</evidence>
<evidence type="ECO:0000259" key="9">
    <source>
        <dbReference type="Pfam" id="PF01618"/>
    </source>
</evidence>
<evidence type="ECO:0000256" key="1">
    <source>
        <dbReference type="ARBA" id="ARBA00004651"/>
    </source>
</evidence>